<keyword evidence="2" id="KW-1185">Reference proteome</keyword>
<reference evidence="1 2" key="1">
    <citation type="submission" date="2012-05" db="EMBL/GenBank/DDBJ databases">
        <authorList>
            <person name="Weinstock G."/>
            <person name="Sodergren E."/>
            <person name="Lobos E.A."/>
            <person name="Fulton L."/>
            <person name="Fulton R."/>
            <person name="Courtney L."/>
            <person name="Fronick C."/>
            <person name="O'Laughlin M."/>
            <person name="Godfrey J."/>
            <person name="Wilson R.M."/>
            <person name="Miner T."/>
            <person name="Farmer C."/>
            <person name="Delehaunty K."/>
            <person name="Cordes M."/>
            <person name="Minx P."/>
            <person name="Tomlinson C."/>
            <person name="Chen J."/>
            <person name="Wollam A."/>
            <person name="Pepin K.H."/>
            <person name="Bhonagiri V."/>
            <person name="Zhang X."/>
            <person name="Suruliraj S."/>
            <person name="Warren W."/>
            <person name="Mitreva M."/>
            <person name="Mardis E.R."/>
            <person name="Wilson R.K."/>
        </authorList>
    </citation>
    <scope>NUCLEOTIDE SEQUENCE [LARGE SCALE GENOMIC DNA]</scope>
    <source>
        <strain evidence="1 2">KON</strain>
    </source>
</reference>
<name>A0ABN0IMP6_9FIRM</name>
<evidence type="ECO:0000313" key="1">
    <source>
        <dbReference type="EMBL" id="EKY21012.1"/>
    </source>
</evidence>
<sequence length="41" mass="5046">MNSAGELYYKVDSRGWVREYPRDDNAYWSFYHTVYNYQSTL</sequence>
<accession>A0ABN0IMP6</accession>
<dbReference type="EMBL" id="AMEX01000005">
    <property type="protein sequence ID" value="EKY21012.1"/>
    <property type="molecule type" value="Genomic_DNA"/>
</dbReference>
<evidence type="ECO:0000313" key="2">
    <source>
        <dbReference type="Proteomes" id="UP000010412"/>
    </source>
</evidence>
<gene>
    <name evidence="1" type="ORF">HMPREF0870_00237</name>
</gene>
<protein>
    <submittedName>
        <fullName evidence="1">Uncharacterized protein</fullName>
    </submittedName>
</protein>
<proteinExistence type="predicted"/>
<organism evidence="1 2">
    <name type="scientific">Veillonella atypica KON</name>
    <dbReference type="NCBI Taxonomy" id="1128111"/>
    <lineage>
        <taxon>Bacteria</taxon>
        <taxon>Bacillati</taxon>
        <taxon>Bacillota</taxon>
        <taxon>Negativicutes</taxon>
        <taxon>Veillonellales</taxon>
        <taxon>Veillonellaceae</taxon>
        <taxon>Veillonella</taxon>
    </lineage>
</organism>
<comment type="caution">
    <text evidence="1">The sequence shown here is derived from an EMBL/GenBank/DDBJ whole genome shotgun (WGS) entry which is preliminary data.</text>
</comment>
<dbReference type="Proteomes" id="UP000010412">
    <property type="component" value="Unassembled WGS sequence"/>
</dbReference>